<dbReference type="STRING" id="329885.A0A4U0V8W4"/>
<dbReference type="InterPro" id="IPR011709">
    <property type="entry name" value="DEAD-box_helicase_OB_fold"/>
</dbReference>
<evidence type="ECO:0000256" key="7">
    <source>
        <dbReference type="ARBA" id="ARBA00047984"/>
    </source>
</evidence>
<feature type="domain" description="Helicase ATP-binding" evidence="9">
    <location>
        <begin position="413"/>
        <end position="603"/>
    </location>
</feature>
<dbReference type="InterPro" id="IPR002464">
    <property type="entry name" value="DNA/RNA_helicase_DEAH_CS"/>
</dbReference>
<evidence type="ECO:0000256" key="2">
    <source>
        <dbReference type="ARBA" id="ARBA00012552"/>
    </source>
</evidence>
<dbReference type="Gene3D" id="3.40.50.300">
    <property type="entry name" value="P-loop containing nucleotide triphosphate hydrolases"/>
    <property type="match status" value="2"/>
</dbReference>
<name>A0A4U0V8W4_9PEZI</name>
<evidence type="ECO:0000256" key="6">
    <source>
        <dbReference type="ARBA" id="ARBA00022840"/>
    </source>
</evidence>
<dbReference type="CDD" id="cd18791">
    <property type="entry name" value="SF2_C_RHA"/>
    <property type="match status" value="1"/>
</dbReference>
<evidence type="ECO:0000256" key="5">
    <source>
        <dbReference type="ARBA" id="ARBA00022806"/>
    </source>
</evidence>
<feature type="domain" description="Helicase C-terminal" evidence="10">
    <location>
        <begin position="700"/>
        <end position="881"/>
    </location>
</feature>
<feature type="region of interest" description="Disordered" evidence="8">
    <location>
        <begin position="1"/>
        <end position="73"/>
    </location>
</feature>
<proteinExistence type="inferred from homology"/>
<accession>A0A4U0V8W4</accession>
<dbReference type="InterPro" id="IPR014001">
    <property type="entry name" value="Helicase_ATP-bd"/>
</dbReference>
<dbReference type="SMART" id="SM00490">
    <property type="entry name" value="HELICc"/>
    <property type="match status" value="1"/>
</dbReference>
<dbReference type="SMART" id="SM00487">
    <property type="entry name" value="DEXDc"/>
    <property type="match status" value="1"/>
</dbReference>
<protein>
    <recommendedName>
        <fullName evidence="2">RNA helicase</fullName>
        <ecNumber evidence="2">3.6.4.13</ecNumber>
    </recommendedName>
</protein>
<keyword evidence="4" id="KW-0378">Hydrolase</keyword>
<dbReference type="Pfam" id="PF21010">
    <property type="entry name" value="HA2_C"/>
    <property type="match status" value="1"/>
</dbReference>
<dbReference type="Pfam" id="PF00270">
    <property type="entry name" value="DEAD"/>
    <property type="match status" value="1"/>
</dbReference>
<dbReference type="EC" id="3.6.4.13" evidence="2"/>
<feature type="region of interest" description="Disordered" evidence="8">
    <location>
        <begin position="96"/>
        <end position="318"/>
    </location>
</feature>
<dbReference type="CDD" id="cd17982">
    <property type="entry name" value="DEXHc_DHX37"/>
    <property type="match status" value="1"/>
</dbReference>
<dbReference type="PROSITE" id="PS51192">
    <property type="entry name" value="HELICASE_ATP_BIND_1"/>
    <property type="match status" value="1"/>
</dbReference>
<dbReference type="InterPro" id="IPR007502">
    <property type="entry name" value="Helicase-assoc_dom"/>
</dbReference>
<dbReference type="PANTHER" id="PTHR18934:SF99">
    <property type="entry name" value="ATP-DEPENDENT RNA HELICASE DHX37-RELATED"/>
    <property type="match status" value="1"/>
</dbReference>
<dbReference type="Gene3D" id="1.20.120.1080">
    <property type="match status" value="1"/>
</dbReference>
<reference evidence="11 12" key="1">
    <citation type="submission" date="2017-03" db="EMBL/GenBank/DDBJ databases">
        <title>Genomes of endolithic fungi from Antarctica.</title>
        <authorList>
            <person name="Coleine C."/>
            <person name="Masonjones S."/>
            <person name="Stajich J.E."/>
        </authorList>
    </citation>
    <scope>NUCLEOTIDE SEQUENCE [LARGE SCALE GENOMIC DNA]</scope>
    <source>
        <strain evidence="11 12">CCFEE 5311</strain>
    </source>
</reference>
<comment type="caution">
    <text evidence="11">The sequence shown here is derived from an EMBL/GenBank/DDBJ whole genome shotgun (WGS) entry which is preliminary data.</text>
</comment>
<evidence type="ECO:0000256" key="3">
    <source>
        <dbReference type="ARBA" id="ARBA00022741"/>
    </source>
</evidence>
<feature type="compositionally biased region" description="Acidic residues" evidence="8">
    <location>
        <begin position="147"/>
        <end position="164"/>
    </location>
</feature>
<dbReference type="InterPro" id="IPR011545">
    <property type="entry name" value="DEAD/DEAH_box_helicase_dom"/>
</dbReference>
<dbReference type="GO" id="GO:0000462">
    <property type="term" value="P:maturation of SSU-rRNA from tricistronic rRNA transcript (SSU-rRNA, 5.8S rRNA, LSU-rRNA)"/>
    <property type="evidence" value="ECO:0007669"/>
    <property type="project" value="TreeGrafter"/>
</dbReference>
<dbReference type="InterPro" id="IPR001650">
    <property type="entry name" value="Helicase_C-like"/>
</dbReference>
<comment type="similarity">
    <text evidence="1">Belongs to the DEAD box helicase family. DEAH subfamily.</text>
</comment>
<dbReference type="Pfam" id="PF07717">
    <property type="entry name" value="OB_NTP_bind"/>
    <property type="match status" value="1"/>
</dbReference>
<dbReference type="OrthoDB" id="10253254at2759"/>
<feature type="compositionally biased region" description="Gly residues" evidence="8">
    <location>
        <begin position="668"/>
        <end position="683"/>
    </location>
</feature>
<dbReference type="PROSITE" id="PS00690">
    <property type="entry name" value="DEAH_ATP_HELICASE"/>
    <property type="match status" value="1"/>
</dbReference>
<dbReference type="Pfam" id="PF00271">
    <property type="entry name" value="Helicase_C"/>
    <property type="match status" value="1"/>
</dbReference>
<dbReference type="SUPFAM" id="SSF52540">
    <property type="entry name" value="P-loop containing nucleoside triphosphate hydrolases"/>
    <property type="match status" value="1"/>
</dbReference>
<evidence type="ECO:0000313" key="11">
    <source>
        <dbReference type="EMBL" id="TKA45264.1"/>
    </source>
</evidence>
<dbReference type="PANTHER" id="PTHR18934">
    <property type="entry name" value="ATP-DEPENDENT RNA HELICASE"/>
    <property type="match status" value="1"/>
</dbReference>
<dbReference type="GO" id="GO:1990904">
    <property type="term" value="C:ribonucleoprotein complex"/>
    <property type="evidence" value="ECO:0007669"/>
    <property type="project" value="UniProtKB-ARBA"/>
</dbReference>
<dbReference type="FunFam" id="3.40.50.300:FF:000637">
    <property type="entry name" value="ATP-dependent RNA helicase DHX37/DHR1"/>
    <property type="match status" value="1"/>
</dbReference>
<keyword evidence="3" id="KW-0547">Nucleotide-binding</keyword>
<comment type="catalytic activity">
    <reaction evidence="7">
        <text>ATP + H2O = ADP + phosphate + H(+)</text>
        <dbReference type="Rhea" id="RHEA:13065"/>
        <dbReference type="ChEBI" id="CHEBI:15377"/>
        <dbReference type="ChEBI" id="CHEBI:15378"/>
        <dbReference type="ChEBI" id="CHEBI:30616"/>
        <dbReference type="ChEBI" id="CHEBI:43474"/>
        <dbReference type="ChEBI" id="CHEBI:456216"/>
        <dbReference type="EC" id="3.6.4.13"/>
    </reaction>
</comment>
<dbReference type="InterPro" id="IPR027417">
    <property type="entry name" value="P-loop_NTPase"/>
</dbReference>
<dbReference type="EMBL" id="NAJP01000012">
    <property type="protein sequence ID" value="TKA45264.1"/>
    <property type="molecule type" value="Genomic_DNA"/>
</dbReference>
<sequence>MAKYIPRERKHKRLAKRPQNQVQASAQPAPDEIISETKTEREIRRTTIAEEVRSQQPSSKVSSKKRKRLDKYVDTKLRKEENLELLKKLAAQKVDTSLLQSSKKLGRVLETKRERFSRALREKQAGIDDGRHDDVLYERRRVLPPVEVDEDGNASEDEDEDDEVSVIVPVAAQEPKPTPGFGSGLKRPLETTNDSGQPVIKKRKRQRKAVLQSTPSPEYSEDDEVSAESTYGDGDLSESGSEDEWHGFGSDAETEQQATTKVRLAPVTDTGTEDGDTSMSEEEFNRNDGEDSSTGGGGDDRDSDTESTPSTGSDRKERVSAFKQWANTQRNTALDFTPSALPTDLAAIEANFKPRQPSPDPLVTALSLMNTTIPQTNGARTARPSAAITIPRSEEIQAARLELPVVQEEQKIMEAIHGNPIVIVCGATGSGKTTQVPQMMFESGYGSQIGIGRTSSAGLGMQSKGMIGVTQPRRVAATSVAERIATELGPKFRNRVAHQVRYDTNVSRDTAIKFMTDGILLREISQDFLLSRYSAIVIDEAHERSVNTDILIGMLSRIVPLRQELAEEEPEKHYPLKLVIMSATLRVADFVENTRLFQNGPPPIIEAEGRQYPVTVHFSRRTQRDYAAETVEKVARGHRKLPPGGILVFLTSQVEIQSVANTLKARLSGGGSGSAGSGKGMTGEGAPLDMDDFEDRHGRRRDNDYLDGEEDADPDSDSDIVITGLDPDADVQEFQVDDHPQFSTRERGALKPHILPLYAALPSAQQLRLFHSPPDGSRLIVLATNVAETSLTIPGIRYVFDCGRAKEKRYHNATGVQTFEIDWVSKASASQRTGRAGRTGPGHCYRLYSSAVYERDFAEHTVPEILRTPLESTVLQLKSMEIQNVVNFPFPTSPDAVQLVLAERLLRTLGAIGNEQECGRITELGKEVMGFPVNPRFGKMLMLAQRNGVLAYTVAIVAGLAVGDLFISEAQSVSGVMLESGLGAESDEDSDREVRYERKLAESEAHTAAQHRHQSYNRAHATLSRWDDQSDVLKLLTAVAVHADASGPSKPISALSKICTDYYLREKGMSELQQLRHQLHNIVSARYPAAAGTIADALPVPSEKERKMLGQVVAAAYIDQVAIRADLLNDETTGGFGRKPRRAGEVAYRALVPTAEADKTLPPQEQEMQRSVFVHPSSVLAHLSVKEMPGYIVYSHLSRAAPTTIDSGKIARTRMHPLTAVSAQVLAALAEGTPLLEIGKPIGKIEGLGAGRRQCWVSMSLKAPSGSNSWPLSAWKVVQRKGKRGDWEVEKVVAR</sequence>
<feature type="compositionally biased region" description="Acidic residues" evidence="8">
    <location>
        <begin position="705"/>
        <end position="718"/>
    </location>
</feature>
<evidence type="ECO:0000256" key="8">
    <source>
        <dbReference type="SAM" id="MobiDB-lite"/>
    </source>
</evidence>
<feature type="compositionally biased region" description="Basic and acidic residues" evidence="8">
    <location>
        <begin position="107"/>
        <end position="141"/>
    </location>
</feature>
<feature type="compositionally biased region" description="Basic and acidic residues" evidence="8">
    <location>
        <begin position="35"/>
        <end position="53"/>
    </location>
</feature>
<feature type="compositionally biased region" description="Basic and acidic residues" evidence="8">
    <location>
        <begin position="694"/>
        <end position="704"/>
    </location>
</feature>
<dbReference type="GO" id="GO:0003723">
    <property type="term" value="F:RNA binding"/>
    <property type="evidence" value="ECO:0007669"/>
    <property type="project" value="TreeGrafter"/>
</dbReference>
<dbReference type="SMART" id="SM00847">
    <property type="entry name" value="HA2"/>
    <property type="match status" value="1"/>
</dbReference>
<dbReference type="Proteomes" id="UP000310066">
    <property type="component" value="Unassembled WGS sequence"/>
</dbReference>
<dbReference type="GO" id="GO:0005524">
    <property type="term" value="F:ATP binding"/>
    <property type="evidence" value="ECO:0007669"/>
    <property type="project" value="UniProtKB-KW"/>
</dbReference>
<dbReference type="GO" id="GO:0005730">
    <property type="term" value="C:nucleolus"/>
    <property type="evidence" value="ECO:0007669"/>
    <property type="project" value="TreeGrafter"/>
</dbReference>
<gene>
    <name evidence="11" type="ORF">B0A54_04360</name>
</gene>
<organism evidence="11 12">
    <name type="scientific">Friedmanniomyces endolithicus</name>
    <dbReference type="NCBI Taxonomy" id="329885"/>
    <lineage>
        <taxon>Eukaryota</taxon>
        <taxon>Fungi</taxon>
        <taxon>Dikarya</taxon>
        <taxon>Ascomycota</taxon>
        <taxon>Pezizomycotina</taxon>
        <taxon>Dothideomycetes</taxon>
        <taxon>Dothideomycetidae</taxon>
        <taxon>Mycosphaerellales</taxon>
        <taxon>Teratosphaeriaceae</taxon>
        <taxon>Friedmanniomyces</taxon>
    </lineage>
</organism>
<dbReference type="GO" id="GO:0016787">
    <property type="term" value="F:hydrolase activity"/>
    <property type="evidence" value="ECO:0007669"/>
    <property type="project" value="UniProtKB-KW"/>
</dbReference>
<keyword evidence="5" id="KW-0347">Helicase</keyword>
<evidence type="ECO:0000259" key="10">
    <source>
        <dbReference type="PROSITE" id="PS51194"/>
    </source>
</evidence>
<evidence type="ECO:0000259" key="9">
    <source>
        <dbReference type="PROSITE" id="PS51192"/>
    </source>
</evidence>
<dbReference type="PROSITE" id="PS51194">
    <property type="entry name" value="HELICASE_CTER"/>
    <property type="match status" value="1"/>
</dbReference>
<feature type="region of interest" description="Disordered" evidence="8">
    <location>
        <begin position="666"/>
        <end position="723"/>
    </location>
</feature>
<dbReference type="GO" id="GO:0003724">
    <property type="term" value="F:RNA helicase activity"/>
    <property type="evidence" value="ECO:0007669"/>
    <property type="project" value="UniProtKB-EC"/>
</dbReference>
<keyword evidence="6" id="KW-0067">ATP-binding</keyword>
<evidence type="ECO:0000256" key="1">
    <source>
        <dbReference type="ARBA" id="ARBA00008792"/>
    </source>
</evidence>
<feature type="compositionally biased region" description="Acidic residues" evidence="8">
    <location>
        <begin position="271"/>
        <end position="282"/>
    </location>
</feature>
<evidence type="ECO:0000256" key="4">
    <source>
        <dbReference type="ARBA" id="ARBA00022801"/>
    </source>
</evidence>
<evidence type="ECO:0000313" key="12">
    <source>
        <dbReference type="Proteomes" id="UP000310066"/>
    </source>
</evidence>